<keyword evidence="1" id="KW-0677">Repeat</keyword>
<dbReference type="OrthoDB" id="5407351at2759"/>
<dbReference type="InterPro" id="IPR024111">
    <property type="entry name" value="PEX5/PEX5L"/>
</dbReference>
<keyword evidence="2" id="KW-0802">TPR repeat</keyword>
<dbReference type="OMA" id="SGEKWQN"/>
<dbReference type="Proteomes" id="UP000054771">
    <property type="component" value="Unassembled WGS sequence"/>
</dbReference>
<evidence type="ECO:0000256" key="2">
    <source>
        <dbReference type="ARBA" id="ARBA00022803"/>
    </source>
</evidence>
<evidence type="ECO:0008006" key="6">
    <source>
        <dbReference type="Google" id="ProtNLM"/>
    </source>
</evidence>
<proteinExistence type="predicted"/>
<dbReference type="GO" id="GO:0016560">
    <property type="term" value="P:protein import into peroxisome matrix, docking"/>
    <property type="evidence" value="ECO:0007669"/>
    <property type="project" value="TreeGrafter"/>
</dbReference>
<feature type="region of interest" description="Disordered" evidence="3">
    <location>
        <begin position="313"/>
        <end position="395"/>
    </location>
</feature>
<dbReference type="GO" id="GO:0005052">
    <property type="term" value="F:peroxisome matrix targeting signal-1 binding"/>
    <property type="evidence" value="ECO:0007669"/>
    <property type="project" value="TreeGrafter"/>
</dbReference>
<dbReference type="GO" id="GO:0005778">
    <property type="term" value="C:peroxisomal membrane"/>
    <property type="evidence" value="ECO:0007669"/>
    <property type="project" value="TreeGrafter"/>
</dbReference>
<evidence type="ECO:0000256" key="1">
    <source>
        <dbReference type="ARBA" id="ARBA00022737"/>
    </source>
</evidence>
<evidence type="ECO:0000313" key="4">
    <source>
        <dbReference type="EMBL" id="CEL02488.1"/>
    </source>
</evidence>
<evidence type="ECO:0000256" key="3">
    <source>
        <dbReference type="SAM" id="MobiDB-lite"/>
    </source>
</evidence>
<feature type="compositionally biased region" description="Low complexity" evidence="3">
    <location>
        <begin position="364"/>
        <end position="375"/>
    </location>
</feature>
<organism evidence="4 5">
    <name type="scientific">Aspergillus calidoustus</name>
    <dbReference type="NCBI Taxonomy" id="454130"/>
    <lineage>
        <taxon>Eukaryota</taxon>
        <taxon>Fungi</taxon>
        <taxon>Dikarya</taxon>
        <taxon>Ascomycota</taxon>
        <taxon>Pezizomycotina</taxon>
        <taxon>Eurotiomycetes</taxon>
        <taxon>Eurotiomycetidae</taxon>
        <taxon>Eurotiales</taxon>
        <taxon>Aspergillaceae</taxon>
        <taxon>Aspergillus</taxon>
        <taxon>Aspergillus subgen. Nidulantes</taxon>
    </lineage>
</organism>
<keyword evidence="5" id="KW-1185">Reference proteome</keyword>
<dbReference type="GO" id="GO:0005829">
    <property type="term" value="C:cytosol"/>
    <property type="evidence" value="ECO:0007669"/>
    <property type="project" value="TreeGrafter"/>
</dbReference>
<dbReference type="STRING" id="454130.A0A0U5FWI4"/>
<protein>
    <recommendedName>
        <fullName evidence="6">Peroxin 20</fullName>
    </recommendedName>
</protein>
<dbReference type="Gene3D" id="6.10.280.230">
    <property type="match status" value="1"/>
</dbReference>
<evidence type="ECO:0000313" key="5">
    <source>
        <dbReference type="Proteomes" id="UP000054771"/>
    </source>
</evidence>
<name>A0A0U5FWI4_ASPCI</name>
<dbReference type="PANTHER" id="PTHR10130:SF4">
    <property type="entry name" value="MICROBODY (PEROXISOME) BIOGENESIS PROTEIN PEROXIN 20 (EUROFUNG)"/>
    <property type="match status" value="1"/>
</dbReference>
<reference evidence="5" key="1">
    <citation type="journal article" date="2016" name="Genome Announc.">
        <title>Draft genome sequences of fungus Aspergillus calidoustus.</title>
        <authorList>
            <person name="Horn F."/>
            <person name="Linde J."/>
            <person name="Mattern D.J."/>
            <person name="Walther G."/>
            <person name="Guthke R."/>
            <person name="Scherlach K."/>
            <person name="Martin K."/>
            <person name="Brakhage A.A."/>
            <person name="Petzke L."/>
            <person name="Valiante V."/>
        </authorList>
    </citation>
    <scope>NUCLEOTIDE SEQUENCE [LARGE SCALE GENOMIC DNA]</scope>
    <source>
        <strain evidence="5">SF006504</strain>
    </source>
</reference>
<accession>A0A0U5FWI4</accession>
<gene>
    <name evidence="4" type="ORF">ASPCAL03658</name>
</gene>
<sequence>MSDALCGPSNALQNFQKHTSVDRTLQQDRLVSRQSPSQGFRSQNHSEGILDPEFAAFESNNLLAGSLPNVQHAGNFVPPAPHMAMTHQPEASNWATDFQGLRISGPARHITHQPGPSTAHMHDGPQQGWHNEFLRQQQQHTPAQQPQTFTPRFQSSFAPGYTMNASQMSTLAPTQAANQFSATEAFDESAFEAAFEQAKADMASQFETSVLETQASDLETKADDKNVSEEVNIQETAPETIRIGSDTIPQTNREDPQTMANDADELARTAGQLLNSVSHDTSQKFRESNFLALMRRIRDREVQVEGDEFRETAQSLHPGGKYYPEGKLQQRDEGKRAWRATSQNDYVHVTSHENNSKPPLSRETTTSATTINDATLNTPDTSNTEAASHSGSGDYDTLFASWNHGDRWA</sequence>
<dbReference type="AlphaFoldDB" id="A0A0U5FWI4"/>
<feature type="compositionally biased region" description="Polar residues" evidence="3">
    <location>
        <begin position="376"/>
        <end position="391"/>
    </location>
</feature>
<dbReference type="EMBL" id="CDMC01000003">
    <property type="protein sequence ID" value="CEL02488.1"/>
    <property type="molecule type" value="Genomic_DNA"/>
</dbReference>
<dbReference type="PANTHER" id="PTHR10130">
    <property type="entry name" value="PEROXISOMAL TARGETING SIGNAL 1 RECEPTOR PEX5"/>
    <property type="match status" value="1"/>
</dbReference>